<protein>
    <submittedName>
        <fullName evidence="7">Tyrosyl-tRNA synthase</fullName>
        <ecNumber evidence="7">6.1.1.1</ecNumber>
    </submittedName>
</protein>
<dbReference type="Pfam" id="PF00579">
    <property type="entry name" value="tRNA-synt_1b"/>
    <property type="match status" value="1"/>
</dbReference>
<dbReference type="GO" id="GO:0005829">
    <property type="term" value="C:cytosol"/>
    <property type="evidence" value="ECO:0007669"/>
    <property type="project" value="TreeGrafter"/>
</dbReference>
<accession>A0A3S4TW04</accession>
<dbReference type="InterPro" id="IPR002305">
    <property type="entry name" value="aa-tRNA-synth_Ic"/>
</dbReference>
<keyword evidence="4" id="KW-0648">Protein biosynthesis</keyword>
<organism evidence="7 8">
    <name type="scientific">Rodentibacter pneumotropicus</name>
    <dbReference type="NCBI Taxonomy" id="758"/>
    <lineage>
        <taxon>Bacteria</taxon>
        <taxon>Pseudomonadati</taxon>
        <taxon>Pseudomonadota</taxon>
        <taxon>Gammaproteobacteria</taxon>
        <taxon>Pasteurellales</taxon>
        <taxon>Pasteurellaceae</taxon>
        <taxon>Rodentibacter</taxon>
    </lineage>
</organism>
<evidence type="ECO:0000256" key="5">
    <source>
        <dbReference type="ARBA" id="ARBA00023146"/>
    </source>
</evidence>
<keyword evidence="5" id="KW-0030">Aminoacyl-tRNA synthetase</keyword>
<keyword evidence="2" id="KW-0547">Nucleotide-binding</keyword>
<evidence type="ECO:0000256" key="3">
    <source>
        <dbReference type="ARBA" id="ARBA00022840"/>
    </source>
</evidence>
<dbReference type="GO" id="GO:0006418">
    <property type="term" value="P:tRNA aminoacylation for protein translation"/>
    <property type="evidence" value="ECO:0007669"/>
    <property type="project" value="InterPro"/>
</dbReference>
<gene>
    <name evidence="7" type="primary">tyrS_1</name>
    <name evidence="7" type="ORF">NCTC8284_02520</name>
</gene>
<evidence type="ECO:0000256" key="2">
    <source>
        <dbReference type="ARBA" id="ARBA00022741"/>
    </source>
</evidence>
<keyword evidence="1 7" id="KW-0436">Ligase</keyword>
<dbReference type="EMBL" id="LR134405">
    <property type="protein sequence ID" value="VEH67334.1"/>
    <property type="molecule type" value="Genomic_DNA"/>
</dbReference>
<name>A0A3S4TW04_9PAST</name>
<keyword evidence="3" id="KW-0067">ATP-binding</keyword>
<evidence type="ECO:0000256" key="1">
    <source>
        <dbReference type="ARBA" id="ARBA00022598"/>
    </source>
</evidence>
<proteinExistence type="predicted"/>
<dbReference type="PROSITE" id="PS00178">
    <property type="entry name" value="AA_TRNA_LIGASE_I"/>
    <property type="match status" value="1"/>
</dbReference>
<sequence length="91" mass="10148">MTDINTVLAELKRGTDEILSEADLIEKLKENRPLKVKLGADPTAPDIHLGHTVVLNKLRQFQQLGHDVHFLIGDLPVWWAILPAKTQPAPP</sequence>
<reference evidence="7 8" key="1">
    <citation type="submission" date="2018-12" db="EMBL/GenBank/DDBJ databases">
        <authorList>
            <consortium name="Pathogen Informatics"/>
        </authorList>
    </citation>
    <scope>NUCLEOTIDE SEQUENCE [LARGE SCALE GENOMIC DNA]</scope>
    <source>
        <strain evidence="7 8">NCTC8284</strain>
    </source>
</reference>
<dbReference type="KEGG" id="rpne:NCTC8284_02520"/>
<evidence type="ECO:0000256" key="4">
    <source>
        <dbReference type="ARBA" id="ARBA00022917"/>
    </source>
</evidence>
<dbReference type="AlphaFoldDB" id="A0A3S4TW04"/>
<dbReference type="PANTHER" id="PTHR11766:SF1">
    <property type="entry name" value="TYROSINE--TRNA LIGASE"/>
    <property type="match status" value="1"/>
</dbReference>
<dbReference type="SUPFAM" id="SSF52374">
    <property type="entry name" value="Nucleotidylyl transferase"/>
    <property type="match status" value="1"/>
</dbReference>
<dbReference type="GO" id="GO:0004831">
    <property type="term" value="F:tyrosine-tRNA ligase activity"/>
    <property type="evidence" value="ECO:0007669"/>
    <property type="project" value="UniProtKB-EC"/>
</dbReference>
<dbReference type="Proteomes" id="UP000278733">
    <property type="component" value="Chromosome"/>
</dbReference>
<dbReference type="InterPro" id="IPR014729">
    <property type="entry name" value="Rossmann-like_a/b/a_fold"/>
</dbReference>
<evidence type="ECO:0000313" key="8">
    <source>
        <dbReference type="Proteomes" id="UP000278733"/>
    </source>
</evidence>
<dbReference type="PANTHER" id="PTHR11766">
    <property type="entry name" value="TYROSYL-TRNA SYNTHETASE"/>
    <property type="match status" value="1"/>
</dbReference>
<evidence type="ECO:0000313" key="7">
    <source>
        <dbReference type="EMBL" id="VEH67334.1"/>
    </source>
</evidence>
<dbReference type="EC" id="6.1.1.1" evidence="7"/>
<dbReference type="InterPro" id="IPR024088">
    <property type="entry name" value="Tyr-tRNA-ligase_bac-type"/>
</dbReference>
<dbReference type="InterPro" id="IPR001412">
    <property type="entry name" value="aa-tRNA-synth_I_CS"/>
</dbReference>
<dbReference type="GO" id="GO:0005524">
    <property type="term" value="F:ATP binding"/>
    <property type="evidence" value="ECO:0007669"/>
    <property type="project" value="UniProtKB-KW"/>
</dbReference>
<comment type="catalytic activity">
    <reaction evidence="6">
        <text>tRNA(Tyr) + L-tyrosine + ATP = L-tyrosyl-tRNA(Tyr) + AMP + diphosphate + H(+)</text>
        <dbReference type="Rhea" id="RHEA:10220"/>
        <dbReference type="Rhea" id="RHEA-COMP:9706"/>
        <dbReference type="Rhea" id="RHEA-COMP:9707"/>
        <dbReference type="ChEBI" id="CHEBI:15378"/>
        <dbReference type="ChEBI" id="CHEBI:30616"/>
        <dbReference type="ChEBI" id="CHEBI:33019"/>
        <dbReference type="ChEBI" id="CHEBI:58315"/>
        <dbReference type="ChEBI" id="CHEBI:78442"/>
        <dbReference type="ChEBI" id="CHEBI:78536"/>
        <dbReference type="ChEBI" id="CHEBI:456215"/>
        <dbReference type="EC" id="6.1.1.1"/>
    </reaction>
</comment>
<dbReference type="Gene3D" id="3.40.50.620">
    <property type="entry name" value="HUPs"/>
    <property type="match status" value="1"/>
</dbReference>
<evidence type="ECO:0000256" key="6">
    <source>
        <dbReference type="ARBA" id="ARBA00048248"/>
    </source>
</evidence>